<proteinExistence type="predicted"/>
<protein>
    <submittedName>
        <fullName evidence="1">Uncharacterized protein</fullName>
    </submittedName>
</protein>
<comment type="caution">
    <text evidence="1">The sequence shown here is derived from an EMBL/GenBank/DDBJ whole genome shotgun (WGS) entry which is preliminary data.</text>
</comment>
<sequence>MSNLTHPLRVLFYTLILFLFSTANLSAQEIKQYFYQGTIDNRPIRLYLKQLPNSCGGSDIYEAIYQYGKGKNWIELLNQNNDKGNFCFTEIRFTGVLLLKRTDHHLDGIWISPDGKRQLKVSLSQQNINAKEIEELEERLERTHYENFDC</sequence>
<gene>
    <name evidence="1" type="ORF">GCM10022246_40570</name>
</gene>
<dbReference type="RefSeq" id="WP_344770012.1">
    <property type="nucleotide sequence ID" value="NZ_BAABAK010000021.1"/>
</dbReference>
<evidence type="ECO:0000313" key="1">
    <source>
        <dbReference type="EMBL" id="GAA3984748.1"/>
    </source>
</evidence>
<keyword evidence="2" id="KW-1185">Reference proteome</keyword>
<accession>A0ABP7QM79</accession>
<dbReference type="Proteomes" id="UP001501081">
    <property type="component" value="Unassembled WGS sequence"/>
</dbReference>
<organism evidence="1 2">
    <name type="scientific">Pedobacter ginsengiterrae</name>
    <dbReference type="NCBI Taxonomy" id="871696"/>
    <lineage>
        <taxon>Bacteria</taxon>
        <taxon>Pseudomonadati</taxon>
        <taxon>Bacteroidota</taxon>
        <taxon>Sphingobacteriia</taxon>
        <taxon>Sphingobacteriales</taxon>
        <taxon>Sphingobacteriaceae</taxon>
        <taxon>Pedobacter</taxon>
    </lineage>
</organism>
<evidence type="ECO:0000313" key="2">
    <source>
        <dbReference type="Proteomes" id="UP001501081"/>
    </source>
</evidence>
<name>A0ABP7QM79_9SPHI</name>
<dbReference type="EMBL" id="BAABAK010000021">
    <property type="protein sequence ID" value="GAA3984748.1"/>
    <property type="molecule type" value="Genomic_DNA"/>
</dbReference>
<reference evidence="2" key="1">
    <citation type="journal article" date="2019" name="Int. J. Syst. Evol. Microbiol.">
        <title>The Global Catalogue of Microorganisms (GCM) 10K type strain sequencing project: providing services to taxonomists for standard genome sequencing and annotation.</title>
        <authorList>
            <consortium name="The Broad Institute Genomics Platform"/>
            <consortium name="The Broad Institute Genome Sequencing Center for Infectious Disease"/>
            <person name="Wu L."/>
            <person name="Ma J."/>
        </authorList>
    </citation>
    <scope>NUCLEOTIDE SEQUENCE [LARGE SCALE GENOMIC DNA]</scope>
    <source>
        <strain evidence="2">JCM 17338</strain>
    </source>
</reference>